<evidence type="ECO:0000259" key="1">
    <source>
        <dbReference type="PROSITE" id="PS51819"/>
    </source>
</evidence>
<evidence type="ECO:0000313" key="3">
    <source>
        <dbReference type="Proteomes" id="UP000016934"/>
    </source>
</evidence>
<reference evidence="3" key="2">
    <citation type="journal article" date="2013" name="PLoS Genet.">
        <title>Comparative genome structure, secondary metabolite, and effector coding capacity across Cochliobolus pathogens.</title>
        <authorList>
            <person name="Condon B.J."/>
            <person name="Leng Y."/>
            <person name="Wu D."/>
            <person name="Bushley K.E."/>
            <person name="Ohm R.A."/>
            <person name="Otillar R."/>
            <person name="Martin J."/>
            <person name="Schackwitz W."/>
            <person name="Grimwood J."/>
            <person name="MohdZainudin N."/>
            <person name="Xue C."/>
            <person name="Wang R."/>
            <person name="Manning V.A."/>
            <person name="Dhillon B."/>
            <person name="Tu Z.J."/>
            <person name="Steffenson B.J."/>
            <person name="Salamov A."/>
            <person name="Sun H."/>
            <person name="Lowry S."/>
            <person name="LaButti K."/>
            <person name="Han J."/>
            <person name="Copeland A."/>
            <person name="Lindquist E."/>
            <person name="Barry K."/>
            <person name="Schmutz J."/>
            <person name="Baker S.E."/>
            <person name="Ciuffetti L.M."/>
            <person name="Grigoriev I.V."/>
            <person name="Zhong S."/>
            <person name="Turgeon B.G."/>
        </authorList>
    </citation>
    <scope>NUCLEOTIDE SEQUENCE [LARGE SCALE GENOMIC DNA]</scope>
    <source>
        <strain evidence="3">ND90Pr / ATCC 201652</strain>
    </source>
</reference>
<protein>
    <recommendedName>
        <fullName evidence="1">VOC domain-containing protein</fullName>
    </recommendedName>
</protein>
<dbReference type="OrthoDB" id="5371818at2759"/>
<dbReference type="eggNOG" id="ENOG502SNCW">
    <property type="taxonomic scope" value="Eukaryota"/>
</dbReference>
<gene>
    <name evidence="2" type="ORF">COCSADRAFT_174935</name>
</gene>
<dbReference type="RefSeq" id="XP_007703958.1">
    <property type="nucleotide sequence ID" value="XM_007705768.1"/>
</dbReference>
<dbReference type="Gene3D" id="3.10.180.10">
    <property type="entry name" value="2,3-Dihydroxybiphenyl 1,2-Dioxygenase, domain 1"/>
    <property type="match status" value="1"/>
</dbReference>
<accession>M2SDX3</accession>
<dbReference type="InterPro" id="IPR037523">
    <property type="entry name" value="VOC_core"/>
</dbReference>
<name>M2SDX3_COCSN</name>
<organism evidence="2 3">
    <name type="scientific">Cochliobolus sativus (strain ND90Pr / ATCC 201652)</name>
    <name type="common">Common root rot and spot blotch fungus</name>
    <name type="synonym">Bipolaris sorokiniana</name>
    <dbReference type="NCBI Taxonomy" id="665912"/>
    <lineage>
        <taxon>Eukaryota</taxon>
        <taxon>Fungi</taxon>
        <taxon>Dikarya</taxon>
        <taxon>Ascomycota</taxon>
        <taxon>Pezizomycotina</taxon>
        <taxon>Dothideomycetes</taxon>
        <taxon>Pleosporomycetidae</taxon>
        <taxon>Pleosporales</taxon>
        <taxon>Pleosporineae</taxon>
        <taxon>Pleosporaceae</taxon>
        <taxon>Bipolaris</taxon>
    </lineage>
</organism>
<dbReference type="InterPro" id="IPR029068">
    <property type="entry name" value="Glyas_Bleomycin-R_OHBP_Dase"/>
</dbReference>
<proteinExistence type="predicted"/>
<dbReference type="HOGENOM" id="CLU_046006_19_0_1"/>
<dbReference type="PROSITE" id="PS51819">
    <property type="entry name" value="VOC"/>
    <property type="match status" value="1"/>
</dbReference>
<dbReference type="AlphaFoldDB" id="M2SDX3"/>
<sequence length="149" mass="16501">MSGQSTKVISPATLAHVVLRTANFKQMLDYYKTFLGAGASYENEMLSFLTYDEEHHRIAIMGVPGTGDKKPGTAGLKHIAFTSKTLDDLEHNILLTVCINHGPTTSIYYIDPDGNMIETQVDNFDTAQEATGFNPEGLIRRTERGEFVE</sequence>
<dbReference type="Proteomes" id="UP000016934">
    <property type="component" value="Unassembled WGS sequence"/>
</dbReference>
<reference evidence="2 3" key="1">
    <citation type="journal article" date="2012" name="PLoS Pathog.">
        <title>Diverse lifestyles and strategies of plant pathogenesis encoded in the genomes of eighteen Dothideomycetes fungi.</title>
        <authorList>
            <person name="Ohm R.A."/>
            <person name="Feau N."/>
            <person name="Henrissat B."/>
            <person name="Schoch C.L."/>
            <person name="Horwitz B.A."/>
            <person name="Barry K.W."/>
            <person name="Condon B.J."/>
            <person name="Copeland A.C."/>
            <person name="Dhillon B."/>
            <person name="Glaser F."/>
            <person name="Hesse C.N."/>
            <person name="Kosti I."/>
            <person name="LaButti K."/>
            <person name="Lindquist E.A."/>
            <person name="Lucas S."/>
            <person name="Salamov A.A."/>
            <person name="Bradshaw R.E."/>
            <person name="Ciuffetti L."/>
            <person name="Hamelin R.C."/>
            <person name="Kema G.H.J."/>
            <person name="Lawrence C."/>
            <person name="Scott J.A."/>
            <person name="Spatafora J.W."/>
            <person name="Turgeon B.G."/>
            <person name="de Wit P.J.G.M."/>
            <person name="Zhong S."/>
            <person name="Goodwin S.B."/>
            <person name="Grigoriev I.V."/>
        </authorList>
    </citation>
    <scope>NUCLEOTIDE SEQUENCE [LARGE SCALE GENOMIC DNA]</scope>
    <source>
        <strain evidence="3">ND90Pr / ATCC 201652</strain>
    </source>
</reference>
<keyword evidence="3" id="KW-1185">Reference proteome</keyword>
<dbReference type="EMBL" id="KB445650">
    <property type="protein sequence ID" value="EMD60665.1"/>
    <property type="molecule type" value="Genomic_DNA"/>
</dbReference>
<dbReference type="OMA" id="WDHEHHR"/>
<dbReference type="Pfam" id="PF00903">
    <property type="entry name" value="Glyoxalase"/>
    <property type="match status" value="1"/>
</dbReference>
<dbReference type="SUPFAM" id="SSF54593">
    <property type="entry name" value="Glyoxalase/Bleomycin resistance protein/Dihydroxybiphenyl dioxygenase"/>
    <property type="match status" value="1"/>
</dbReference>
<dbReference type="GeneID" id="19132937"/>
<feature type="domain" description="VOC" evidence="1">
    <location>
        <begin position="13"/>
        <end position="122"/>
    </location>
</feature>
<dbReference type="InterPro" id="IPR004360">
    <property type="entry name" value="Glyas_Fos-R_dOase_dom"/>
</dbReference>
<evidence type="ECO:0000313" key="2">
    <source>
        <dbReference type="EMBL" id="EMD60665.1"/>
    </source>
</evidence>
<dbReference type="KEGG" id="bsc:COCSADRAFT_174935"/>